<proteinExistence type="predicted"/>
<dbReference type="Proteomes" id="UP001321473">
    <property type="component" value="Unassembled WGS sequence"/>
</dbReference>
<comment type="caution">
    <text evidence="1">The sequence shown here is derived from an EMBL/GenBank/DDBJ whole genome shotgun (WGS) entry which is preliminary data.</text>
</comment>
<dbReference type="EMBL" id="JARKHS020020908">
    <property type="protein sequence ID" value="KAK8770572.1"/>
    <property type="molecule type" value="Genomic_DNA"/>
</dbReference>
<gene>
    <name evidence="1" type="ORF">V5799_012962</name>
</gene>
<evidence type="ECO:0000313" key="2">
    <source>
        <dbReference type="Proteomes" id="UP001321473"/>
    </source>
</evidence>
<organism evidence="1 2">
    <name type="scientific">Amblyomma americanum</name>
    <name type="common">Lone star tick</name>
    <dbReference type="NCBI Taxonomy" id="6943"/>
    <lineage>
        <taxon>Eukaryota</taxon>
        <taxon>Metazoa</taxon>
        <taxon>Ecdysozoa</taxon>
        <taxon>Arthropoda</taxon>
        <taxon>Chelicerata</taxon>
        <taxon>Arachnida</taxon>
        <taxon>Acari</taxon>
        <taxon>Parasitiformes</taxon>
        <taxon>Ixodida</taxon>
        <taxon>Ixodoidea</taxon>
        <taxon>Ixodidae</taxon>
        <taxon>Amblyomminae</taxon>
        <taxon>Amblyomma</taxon>
    </lineage>
</organism>
<reference evidence="1 2" key="1">
    <citation type="journal article" date="2023" name="Arcadia Sci">
        <title>De novo assembly of a long-read Amblyomma americanum tick genome.</title>
        <authorList>
            <person name="Chou S."/>
            <person name="Poskanzer K.E."/>
            <person name="Rollins M."/>
            <person name="Thuy-Boun P.S."/>
        </authorList>
    </citation>
    <scope>NUCLEOTIDE SEQUENCE [LARGE SCALE GENOMIC DNA]</scope>
    <source>
        <strain evidence="1">F_SG_1</strain>
        <tissue evidence="1">Salivary glands</tissue>
    </source>
</reference>
<protein>
    <submittedName>
        <fullName evidence="1">Uncharacterized protein</fullName>
    </submittedName>
</protein>
<accession>A0AAQ4E7G9</accession>
<name>A0AAQ4E7G9_AMBAM</name>
<sequence>MMQSEEHVGLDQWLDPQSAYYGSMEEVDAHDASNQPNTFGQLVRRLNSIVCRSETNTTDQAETPLDPAEEVHEYQALMNLLTGDPTLIPADSNVLSLACAVLHNASKCTRLGLPTLLSHHQALLEKARGLRSGPGWLAADLGRVRCSLAQRLLAEGDPRGCHRMLAPLLRWLHLPGHRALDCVSGRLRFVRAGDHLSLRSLACLLVAQADYALRGTCCAALLDQVRCPALGPRLSHFRALAGADERQLWAALQRWPHEAPLWTLAGCRLASGGRWRAALRLLLHAARLEGEGLALWNAAACLGALGLREAQSRVLSRLAARTDGQNQETALAAARALEGLGMHAEAARAYGALVQSGRPLLRAEWALSLLRAGQPRASLQACGRGGEDPRLAFCRGSAMAALGDSVAALHELRRSGEAIVLVRRACASVGEHASLYAVCVKGSAARPQSVPRLGSTHAAVSSDAMKRLLTQDEEKVTGRVYVCVLATCSLKNCMHKRPAHR</sequence>
<evidence type="ECO:0000313" key="1">
    <source>
        <dbReference type="EMBL" id="KAK8770572.1"/>
    </source>
</evidence>
<keyword evidence="2" id="KW-1185">Reference proteome</keyword>
<dbReference type="AlphaFoldDB" id="A0AAQ4E7G9"/>